<accession>A0A290MQ50</accession>
<evidence type="ECO:0000313" key="1">
    <source>
        <dbReference type="EMBL" id="ATC34119.1"/>
    </source>
</evidence>
<protein>
    <submittedName>
        <fullName evidence="1">Uncharacterized protein</fullName>
    </submittedName>
</protein>
<reference evidence="2" key="1">
    <citation type="submission" date="2017-09" db="EMBL/GenBank/DDBJ databases">
        <title>Genome evolution observed in wild isolates of Caulobacter crescentus.</title>
        <authorList>
            <person name="Ely B."/>
            <person name="Wilson K."/>
            <person name="Scott D."/>
        </authorList>
    </citation>
    <scope>NUCLEOTIDE SEQUENCE [LARGE SCALE GENOMIC DNA]</scope>
    <source>
        <strain evidence="2">CB13b1a</strain>
    </source>
</reference>
<proteinExistence type="predicted"/>
<dbReference type="Proteomes" id="UP000217311">
    <property type="component" value="Chromosome"/>
</dbReference>
<evidence type="ECO:0000313" key="2">
    <source>
        <dbReference type="Proteomes" id="UP000217311"/>
    </source>
</evidence>
<dbReference type="EMBL" id="CP023315">
    <property type="protein sequence ID" value="ATC34119.1"/>
    <property type="molecule type" value="Genomic_DNA"/>
</dbReference>
<dbReference type="RefSeq" id="WP_096053469.1">
    <property type="nucleotide sequence ID" value="NZ_CP023315.3"/>
</dbReference>
<sequence>MTALTWNPALVDGPIAVPIYGPADPVTGERPVIGGRVGYHLNVARSAMPAGAAGYEVDPEPATPTRVFAGDWRGEDGRWALTALLLFPDEATAIAALPGLWSEAA</sequence>
<organism evidence="1 2">
    <name type="scientific">Caulobacter vibrioides</name>
    <name type="common">Caulobacter crescentus</name>
    <dbReference type="NCBI Taxonomy" id="155892"/>
    <lineage>
        <taxon>Bacteria</taxon>
        <taxon>Pseudomonadati</taxon>
        <taxon>Pseudomonadota</taxon>
        <taxon>Alphaproteobacteria</taxon>
        <taxon>Caulobacterales</taxon>
        <taxon>Caulobacteraceae</taxon>
        <taxon>Caulobacter</taxon>
    </lineage>
</organism>
<name>A0A290MQ50_CAUVI</name>
<gene>
    <name evidence="1" type="ORF">CA606_18265</name>
</gene>
<dbReference type="AlphaFoldDB" id="A0A290MQ50"/>